<protein>
    <submittedName>
        <fullName evidence="1">Uncharacterized protein</fullName>
    </submittedName>
</protein>
<reference evidence="2" key="1">
    <citation type="submission" date="2015-03" db="EMBL/GenBank/DDBJ databases">
        <authorList>
            <consortium name="Pathogen Informatics"/>
        </authorList>
    </citation>
    <scope>NUCLEOTIDE SEQUENCE [LARGE SCALE GENOMIC DNA]</scope>
    <source>
        <strain evidence="2">K00500041</strain>
    </source>
</reference>
<dbReference type="EMBL" id="CSAE01000191">
    <property type="protein sequence ID" value="COV74304.1"/>
    <property type="molecule type" value="Genomic_DNA"/>
</dbReference>
<sequence length="93" mass="9946">MNVVVAAMRGDGPVPQRAITVLLHRLHAGHRELRPPPDHFVQGVAVERLVVASPGVGEPGGVDAAGERDVGVDVEQREARGDHPHRGMLVDQQ</sequence>
<name>A0A0U0U691_MYCTX</name>
<evidence type="ECO:0000313" key="1">
    <source>
        <dbReference type="EMBL" id="COV74304.1"/>
    </source>
</evidence>
<proteinExistence type="predicted"/>
<evidence type="ECO:0000313" key="2">
    <source>
        <dbReference type="Proteomes" id="UP000038802"/>
    </source>
</evidence>
<accession>A0A0U0U691</accession>
<dbReference type="AlphaFoldDB" id="A0A0U0U691"/>
<gene>
    <name evidence="1" type="ORF">ERS007703_01972</name>
</gene>
<organism evidence="1 2">
    <name type="scientific">Mycobacterium tuberculosis</name>
    <dbReference type="NCBI Taxonomy" id="1773"/>
    <lineage>
        <taxon>Bacteria</taxon>
        <taxon>Bacillati</taxon>
        <taxon>Actinomycetota</taxon>
        <taxon>Actinomycetes</taxon>
        <taxon>Mycobacteriales</taxon>
        <taxon>Mycobacteriaceae</taxon>
        <taxon>Mycobacterium</taxon>
        <taxon>Mycobacterium tuberculosis complex</taxon>
    </lineage>
</organism>
<dbReference type="Proteomes" id="UP000038802">
    <property type="component" value="Unassembled WGS sequence"/>
</dbReference>